<keyword evidence="2" id="KW-1185">Reference proteome</keyword>
<evidence type="ECO:0008006" key="3">
    <source>
        <dbReference type="Google" id="ProtNLM"/>
    </source>
</evidence>
<protein>
    <recommendedName>
        <fullName evidence="3">Lipoprotein</fullName>
    </recommendedName>
</protein>
<evidence type="ECO:0000313" key="2">
    <source>
        <dbReference type="Proteomes" id="UP000233387"/>
    </source>
</evidence>
<sequence length="281" mass="30969">MKKVIFPIFALLFVVSLAFVGCRKKQEPLFDQSSVDNAQADAQFNDLDNIVSDVMLENNNNLRTTDEGISERTLRFRNCGIVTINAVTKTIVIDFGTGTTCNDGRTRRGKIIINYTGGYMTPGSVITTTTQDYYVNDVKVEGVKVVTNVTQPDQVPTHTVSVRNGKLTFPDGTTFTWQTDRVRVWQQGYGDLNPYNEVIQITGTASGTNRRGVNFTAEITVPIVVKTECWLQGIRKPVSGVYVVTSENAQKTVDFGNGTCDRIVTVTITGPRGGTFTFPLN</sequence>
<gene>
    <name evidence="1" type="ORF">Rain11_0402</name>
</gene>
<dbReference type="PROSITE" id="PS51257">
    <property type="entry name" value="PROKAR_LIPOPROTEIN"/>
    <property type="match status" value="1"/>
</dbReference>
<dbReference type="AlphaFoldDB" id="A0A2N3IJG9"/>
<dbReference type="OrthoDB" id="1114031at2"/>
<dbReference type="EMBL" id="NKXO01000005">
    <property type="protein sequence ID" value="PKQ70482.1"/>
    <property type="molecule type" value="Genomic_DNA"/>
</dbReference>
<dbReference type="Proteomes" id="UP000233387">
    <property type="component" value="Unassembled WGS sequence"/>
</dbReference>
<accession>A0A2N3IJG9</accession>
<dbReference type="RefSeq" id="WP_101357670.1">
    <property type="nucleotide sequence ID" value="NZ_NKXO01000005.1"/>
</dbReference>
<name>A0A2N3IJG9_9BACT</name>
<evidence type="ECO:0000313" key="1">
    <source>
        <dbReference type="EMBL" id="PKQ70482.1"/>
    </source>
</evidence>
<organism evidence="1 2">
    <name type="scientific">Raineya orbicola</name>
    <dbReference type="NCBI Taxonomy" id="2016530"/>
    <lineage>
        <taxon>Bacteria</taxon>
        <taxon>Pseudomonadati</taxon>
        <taxon>Bacteroidota</taxon>
        <taxon>Cytophagia</taxon>
        <taxon>Cytophagales</taxon>
        <taxon>Raineyaceae</taxon>
        <taxon>Raineya</taxon>
    </lineage>
</organism>
<proteinExistence type="predicted"/>
<reference evidence="1 2" key="1">
    <citation type="submission" date="2017-06" db="EMBL/GenBank/DDBJ databases">
        <title>Raineya orbicola gen. nov., sp. nov. a slightly thermophilic bacterium of the phylum Bacteroidetes and the description of Raineyaceae fam. nov.</title>
        <authorList>
            <person name="Albuquerque L."/>
            <person name="Polonia A.R.M."/>
            <person name="Barroso C."/>
            <person name="Froufe H.J.C."/>
            <person name="Lage O."/>
            <person name="Lobo-Da-Cunha A."/>
            <person name="Egas C."/>
            <person name="Da Costa M.S."/>
        </authorList>
    </citation>
    <scope>NUCLEOTIDE SEQUENCE [LARGE SCALE GENOMIC DNA]</scope>
    <source>
        <strain evidence="1 2">SPSPC-11</strain>
    </source>
</reference>
<comment type="caution">
    <text evidence="1">The sequence shown here is derived from an EMBL/GenBank/DDBJ whole genome shotgun (WGS) entry which is preliminary data.</text>
</comment>